<sequence length="1098" mass="119244">MARAGRWARHRRSPLRDGSSSTSRRRRARARDRRARVVGPARAGGGRGRGRGWRGGDRVGFEICPNKRQLSTMIPSDVDVNAALRALEPASRDANGFKARSALVAMRELAMGAMRDGKDCGAGASACWSGIRNALGSQKREIRSDGVKTMCAFLEARAMTEKDAEERLGFAWMDNNWRFRVSAIEILSGACASEGGARRCFDRFAGALGDREAEVRERAMDGILMVHERFPSVVRAALEAARDDMRPQHVKELERRMNETETGVRTIASSGGNTSASASEDGAVVAAPVLGDALVPPPPEKISSERELARAMDRIGRDLNPSQDWLQRIAAMVRLEAITLGGGADVYEETYTESLGKLVEMLNAQIGDKRSAVVKQVSHLIVVLARNASTAFEKYVDQFLRALLKTTIVTIGVIAESGNACIRGVIAHCEAPRIVNILAETVVNERSPKMRRYIVEYMTLILKSWSLNERQIESIGGALQKTLSDADAMVRSNSKACFEVLSVTAPAASEVLLTKVHSKVARTLSGGAMESESETRGSRGASSKGGAAPKPWQKPPQGKRPQNDIVFEVVVAEKPPPAGAQAQPKQSIVNDRPGNAATRAQPTPKPAAIVPDIAEVVMFAERVERAAERASRADACSKLRDALDDADVRTHGASAVQFEAQVTLHASRIAELILGYISDTNALVIDPALEAVSILVYVATDELKPLMPDLCLGVFECLTDYRESTRALASEALTAIGDAHKPDALLPSLLRSLSLSETPRAKTGVLEFALYVLSGRGGGANEVSYPPAKVSPDLESWIDLVFELACDVDEAMAKAAGSNLAAIYSHVDDSVVTNRLMGSSEFKRVRFMEALERRVPKLARVLQPLLEAAQPPPPKAKTPKFKAPNDAGCDSLDDDYADQNVTLLNRMYETMKIEASPAKHRTFGERVVEALEGLRDENVDVVVRSLRDITALVMEDFEQLKTYLKLIVPAMCSTMDDRNELVAAHAFGALNAIFQNPRIDAGDAFTALSPLVSASASSDSPMYCVQTVIDHAMTDAEDMDIILPSLARACESKTLAVRQRAFHALGTVQRVFGAEFVSPFVNSMASEHRELIEYYARK</sequence>
<feature type="domain" description="TOG" evidence="2">
    <location>
        <begin position="618"/>
        <end position="860"/>
    </location>
</feature>
<evidence type="ECO:0000256" key="1">
    <source>
        <dbReference type="SAM" id="MobiDB-lite"/>
    </source>
</evidence>
<dbReference type="GO" id="GO:0000226">
    <property type="term" value="P:microtubule cytoskeleton organization"/>
    <property type="evidence" value="ECO:0007669"/>
    <property type="project" value="UniProtKB-ARBA"/>
</dbReference>
<dbReference type="AlphaFoldDB" id="A0A090M906"/>
<dbReference type="SMART" id="SM01349">
    <property type="entry name" value="TOG"/>
    <property type="match status" value="2"/>
</dbReference>
<dbReference type="Pfam" id="PF12348">
    <property type="entry name" value="CLASP_N"/>
    <property type="match status" value="1"/>
</dbReference>
<dbReference type="GO" id="GO:0005881">
    <property type="term" value="C:cytoplasmic microtubule"/>
    <property type="evidence" value="ECO:0007669"/>
    <property type="project" value="TreeGrafter"/>
</dbReference>
<dbReference type="GeneID" id="9831798"/>
<reference evidence="3 4" key="2">
    <citation type="journal article" date="2014" name="BMC Genomics">
        <title>An improved genome of the model marine alga Ostreococcus tauri unfolds by assessing Illumina de novo assemblies.</title>
        <authorList>
            <person name="Blanc-Mathieu R."/>
            <person name="Verhelst B."/>
            <person name="Derelle E."/>
            <person name="Rombauts S."/>
            <person name="Bouget F.Y."/>
            <person name="Carre I."/>
            <person name="Chateau A."/>
            <person name="Eyre-Walker A."/>
            <person name="Grimsley N."/>
            <person name="Moreau H."/>
            <person name="Piegu B."/>
            <person name="Rivals E."/>
            <person name="Schackwitz W."/>
            <person name="Van de Peer Y."/>
            <person name="Piganeau G."/>
        </authorList>
    </citation>
    <scope>NUCLEOTIDE SEQUENCE [LARGE SCALE GENOMIC DNA]</scope>
    <source>
        <strain evidence="4">OTTH 0595 / CCAP 157/2 / RCC745</strain>
    </source>
</reference>
<feature type="compositionally biased region" description="Low complexity" evidence="1">
    <location>
        <begin position="538"/>
        <end position="551"/>
    </location>
</feature>
<evidence type="ECO:0000259" key="2">
    <source>
        <dbReference type="SMART" id="SM01349"/>
    </source>
</evidence>
<dbReference type="PANTHER" id="PTHR21567">
    <property type="entry name" value="CLASP"/>
    <property type="match status" value="1"/>
</dbReference>
<dbReference type="Gene3D" id="1.25.10.10">
    <property type="entry name" value="Leucine-rich Repeat Variant"/>
    <property type="match status" value="4"/>
</dbReference>
<dbReference type="SUPFAM" id="SSF48371">
    <property type="entry name" value="ARM repeat"/>
    <property type="match status" value="2"/>
</dbReference>
<dbReference type="InterPro" id="IPR034085">
    <property type="entry name" value="TOG"/>
</dbReference>
<dbReference type="RefSeq" id="XP_022839694.1">
    <property type="nucleotide sequence ID" value="XM_022983429.1"/>
</dbReference>
<feature type="compositionally biased region" description="Basic residues" evidence="1">
    <location>
        <begin position="23"/>
        <end position="36"/>
    </location>
</feature>
<protein>
    <submittedName>
        <fullName evidence="3">Armadillo-type fold</fullName>
    </submittedName>
</protein>
<dbReference type="InterPro" id="IPR011989">
    <property type="entry name" value="ARM-like"/>
</dbReference>
<comment type="caution">
    <text evidence="3">The sequence shown here is derived from an EMBL/GenBank/DDBJ whole genome shotgun (WGS) entry which is preliminary data.</text>
</comment>
<dbReference type="GO" id="GO:0005819">
    <property type="term" value="C:spindle"/>
    <property type="evidence" value="ECO:0007669"/>
    <property type="project" value="UniProtKB-ARBA"/>
</dbReference>
<gene>
    <name evidence="3" type="ORF">OT_ostta09g03830</name>
</gene>
<organism evidence="3 4">
    <name type="scientific">Ostreococcus tauri</name>
    <name type="common">Marine green alga</name>
    <dbReference type="NCBI Taxonomy" id="70448"/>
    <lineage>
        <taxon>Eukaryota</taxon>
        <taxon>Viridiplantae</taxon>
        <taxon>Chlorophyta</taxon>
        <taxon>Mamiellophyceae</taxon>
        <taxon>Mamiellales</taxon>
        <taxon>Bathycoccaceae</taxon>
        <taxon>Ostreococcus</taxon>
    </lineage>
</organism>
<feature type="domain" description="TOG" evidence="2">
    <location>
        <begin position="307"/>
        <end position="529"/>
    </location>
</feature>
<dbReference type="InParanoid" id="A0A090M906"/>
<keyword evidence="4" id="KW-1185">Reference proteome</keyword>
<dbReference type="InterPro" id="IPR016024">
    <property type="entry name" value="ARM-type_fold"/>
</dbReference>
<accession>A0A090M906</accession>
<dbReference type="PANTHER" id="PTHR21567:SF9">
    <property type="entry name" value="CLIP-ASSOCIATING PROTEIN"/>
    <property type="match status" value="1"/>
</dbReference>
<name>A0A090M906_OSTTA</name>
<dbReference type="EMBL" id="CAID01000009">
    <property type="protein sequence ID" value="CEF99192.1"/>
    <property type="molecule type" value="Genomic_DNA"/>
</dbReference>
<feature type="compositionally biased region" description="Basic residues" evidence="1">
    <location>
        <begin position="1"/>
        <end position="13"/>
    </location>
</feature>
<evidence type="ECO:0000313" key="3">
    <source>
        <dbReference type="EMBL" id="CEF99192.1"/>
    </source>
</evidence>
<dbReference type="STRING" id="70448.A0A090M906"/>
<evidence type="ECO:0000313" key="4">
    <source>
        <dbReference type="Proteomes" id="UP000009170"/>
    </source>
</evidence>
<dbReference type="Proteomes" id="UP000009170">
    <property type="component" value="Unassembled WGS sequence"/>
</dbReference>
<dbReference type="KEGG" id="ota:OT_ostta09g03830"/>
<dbReference type="OrthoDB" id="46159at2759"/>
<feature type="region of interest" description="Disordered" evidence="1">
    <location>
        <begin position="1"/>
        <end position="52"/>
    </location>
</feature>
<feature type="region of interest" description="Disordered" evidence="1">
    <location>
        <begin position="576"/>
        <end position="603"/>
    </location>
</feature>
<dbReference type="FunCoup" id="A0A090M906">
    <property type="interactions" value="1345"/>
</dbReference>
<dbReference type="InterPro" id="IPR024395">
    <property type="entry name" value="CLASP_N_dom"/>
</dbReference>
<proteinExistence type="predicted"/>
<reference evidence="4" key="1">
    <citation type="journal article" date="2006" name="Proc. Natl. Acad. Sci. U.S.A.">
        <title>Genome analysis of the smallest free-living eukaryote Ostreococcus tauri unveils many unique features.</title>
        <authorList>
            <person name="Derelle E."/>
            <person name="Ferraz C."/>
            <person name="Rombauts S."/>
            <person name="Rouze P."/>
            <person name="Worden A.Z."/>
            <person name="Robbens S."/>
            <person name="Partensky F."/>
            <person name="Degroeve S."/>
            <person name="Echeynie S."/>
            <person name="Cooke R."/>
            <person name="Saeys Y."/>
            <person name="Wuyts J."/>
            <person name="Jabbari K."/>
            <person name="Bowler C."/>
            <person name="Panaud O."/>
            <person name="Piegu B."/>
            <person name="Ball S.G."/>
            <person name="Ral J.-P."/>
            <person name="Bouget F.-Y."/>
            <person name="Piganeau G."/>
            <person name="De Baets B."/>
            <person name="Picard A."/>
            <person name="Delseny M."/>
            <person name="Demaille J."/>
            <person name="Van de Peer Y."/>
            <person name="Moreau H."/>
        </authorList>
    </citation>
    <scope>NUCLEOTIDE SEQUENCE [LARGE SCALE GENOMIC DNA]</scope>
    <source>
        <strain evidence="4">OTTH 0595 / CCAP 157/2 / RCC745</strain>
    </source>
</reference>
<dbReference type="GO" id="GO:0000278">
    <property type="term" value="P:mitotic cell cycle"/>
    <property type="evidence" value="ECO:0007669"/>
    <property type="project" value="UniProtKB-ARBA"/>
</dbReference>
<dbReference type="GO" id="GO:0008017">
    <property type="term" value="F:microtubule binding"/>
    <property type="evidence" value="ECO:0007669"/>
    <property type="project" value="TreeGrafter"/>
</dbReference>
<feature type="region of interest" description="Disordered" evidence="1">
    <location>
        <begin position="526"/>
        <end position="561"/>
    </location>
</feature>